<keyword evidence="1" id="KW-0472">Membrane</keyword>
<keyword evidence="3" id="KW-1185">Reference proteome</keyword>
<feature type="transmembrane region" description="Helical" evidence="1">
    <location>
        <begin position="201"/>
        <end position="220"/>
    </location>
</feature>
<dbReference type="Proteomes" id="UP001455384">
    <property type="component" value="Chromosome"/>
</dbReference>
<evidence type="ECO:0000313" key="2">
    <source>
        <dbReference type="EMBL" id="WZX29690.1"/>
    </source>
</evidence>
<dbReference type="Pfam" id="PF06304">
    <property type="entry name" value="DUF1048"/>
    <property type="match status" value="1"/>
</dbReference>
<feature type="transmembrane region" description="Helical" evidence="1">
    <location>
        <begin position="167"/>
        <end position="189"/>
    </location>
</feature>
<organism evidence="2 3">
    <name type="scientific">Salinicoccus bachuensis</name>
    <dbReference type="NCBI Taxonomy" id="3136731"/>
    <lineage>
        <taxon>Bacteria</taxon>
        <taxon>Bacillati</taxon>
        <taxon>Bacillota</taxon>
        <taxon>Bacilli</taxon>
        <taxon>Bacillales</taxon>
        <taxon>Staphylococcaceae</taxon>
        <taxon>Salinicoccus</taxon>
    </lineage>
</organism>
<proteinExistence type="predicted"/>
<evidence type="ECO:0000256" key="1">
    <source>
        <dbReference type="SAM" id="Phobius"/>
    </source>
</evidence>
<dbReference type="SUPFAM" id="SSF158560">
    <property type="entry name" value="BH3980-like"/>
    <property type="match status" value="1"/>
</dbReference>
<feature type="transmembrane region" description="Helical" evidence="1">
    <location>
        <begin position="88"/>
        <end position="110"/>
    </location>
</feature>
<dbReference type="RefSeq" id="WP_342388244.1">
    <property type="nucleotide sequence ID" value="NZ_CP138333.2"/>
</dbReference>
<dbReference type="EMBL" id="CP138333">
    <property type="protein sequence ID" value="WZX29690.1"/>
    <property type="molecule type" value="Genomic_DNA"/>
</dbReference>
<evidence type="ECO:0000313" key="3">
    <source>
        <dbReference type="Proteomes" id="UP001455384"/>
    </source>
</evidence>
<accession>A0ABZ3CIG4</accession>
<dbReference type="InterPro" id="IPR008316">
    <property type="entry name" value="UCP029876"/>
</dbReference>
<reference evidence="3" key="1">
    <citation type="submission" date="2023-10" db="EMBL/GenBank/DDBJ databases">
        <title>Genome analysis and identification of Salinococcus sp. Bachu38 nov., a PGPR from the rhizosphere of Tamarix.</title>
        <authorList>
            <person name="Liang Z."/>
            <person name="Zhang X."/>
            <person name="Jia J."/>
            <person name="Chen X."/>
            <person name="Wang Y."/>
            <person name="Wang Q."/>
            <person name="Wang R."/>
        </authorList>
    </citation>
    <scope>NUCLEOTIDE SEQUENCE [LARGE SCALE GENOMIC DNA]</scope>
    <source>
        <strain evidence="3">Bachu38</strain>
    </source>
</reference>
<gene>
    <name evidence="2" type="ORF">RQP18_00530</name>
</gene>
<protein>
    <submittedName>
        <fullName evidence="2">DUF1048 domain-containing protein</fullName>
    </submittedName>
</protein>
<sequence>MAEKDLIKENNRLREKLDPRYKKVYEDILVYIRVNTSTRSHETEAVLNTLLKQIIQTQREGKSIESVTGEDYKAYADSLVKELPRRNLWRLAAFLALILVGLNLIFDYMIQILFRLIDSAALTTTVVSIPFILEIVITASLGIGFIYTLFYAFSQVAFKDWPAWKEYGLYFLIGAGFFLVYLLIDRFLASIDSGPSFEMNMFLIVLLGIILTILGFMGIFNKK</sequence>
<keyword evidence="1" id="KW-0812">Transmembrane</keyword>
<dbReference type="Gene3D" id="1.10.1900.10">
    <property type="entry name" value="c-terminal domain of poly(a) binding protein"/>
    <property type="match status" value="1"/>
</dbReference>
<keyword evidence="1" id="KW-1133">Transmembrane helix</keyword>
<name>A0ABZ3CIG4_9STAP</name>
<feature type="transmembrane region" description="Helical" evidence="1">
    <location>
        <begin position="122"/>
        <end position="147"/>
    </location>
</feature>